<dbReference type="OrthoDB" id="809632at2759"/>
<feature type="domain" description="Oxidoreductase N-terminal" evidence="3">
    <location>
        <begin position="39"/>
        <end position="116"/>
    </location>
</feature>
<name>A0A166J523_9AGAM</name>
<dbReference type="Pfam" id="PF16884">
    <property type="entry name" value="ADH_N_2"/>
    <property type="match status" value="1"/>
</dbReference>
<dbReference type="PANTHER" id="PTHR43205">
    <property type="entry name" value="PROSTAGLANDIN REDUCTASE"/>
    <property type="match status" value="1"/>
</dbReference>
<dbReference type="EMBL" id="KV417554">
    <property type="protein sequence ID" value="KZP20508.1"/>
    <property type="molecule type" value="Genomic_DNA"/>
</dbReference>
<proteinExistence type="predicted"/>
<dbReference type="InterPro" id="IPR011032">
    <property type="entry name" value="GroES-like_sf"/>
</dbReference>
<accession>A0A166J523</accession>
<feature type="domain" description="Alcohol dehydrogenase-like C-terminal" evidence="2">
    <location>
        <begin position="173"/>
        <end position="302"/>
    </location>
</feature>
<dbReference type="Proteomes" id="UP000076532">
    <property type="component" value="Unassembled WGS sequence"/>
</dbReference>
<dbReference type="PANTHER" id="PTHR43205:SF7">
    <property type="entry name" value="PROSTAGLANDIN REDUCTASE 1"/>
    <property type="match status" value="1"/>
</dbReference>
<dbReference type="SUPFAM" id="SSF51735">
    <property type="entry name" value="NAD(P)-binding Rossmann-fold domains"/>
    <property type="match status" value="1"/>
</dbReference>
<dbReference type="InterPro" id="IPR045010">
    <property type="entry name" value="MDR_fam"/>
</dbReference>
<dbReference type="GO" id="GO:0016628">
    <property type="term" value="F:oxidoreductase activity, acting on the CH-CH group of donors, NAD or NADP as acceptor"/>
    <property type="evidence" value="ECO:0007669"/>
    <property type="project" value="InterPro"/>
</dbReference>
<dbReference type="AlphaFoldDB" id="A0A166J523"/>
<keyword evidence="6" id="KW-1185">Reference proteome</keyword>
<reference evidence="5 6" key="1">
    <citation type="journal article" date="2016" name="Mol. Biol. Evol.">
        <title>Comparative Genomics of Early-Diverging Mushroom-Forming Fungi Provides Insights into the Origins of Lignocellulose Decay Capabilities.</title>
        <authorList>
            <person name="Nagy L.G."/>
            <person name="Riley R."/>
            <person name="Tritt A."/>
            <person name="Adam C."/>
            <person name="Daum C."/>
            <person name="Floudas D."/>
            <person name="Sun H."/>
            <person name="Yadav J.S."/>
            <person name="Pangilinan J."/>
            <person name="Larsson K.H."/>
            <person name="Matsuura K."/>
            <person name="Barry K."/>
            <person name="Labutti K."/>
            <person name="Kuo R."/>
            <person name="Ohm R.A."/>
            <person name="Bhattacharya S.S."/>
            <person name="Shirouzu T."/>
            <person name="Yoshinaga Y."/>
            <person name="Martin F.M."/>
            <person name="Grigoriev I.V."/>
            <person name="Hibbett D.S."/>
        </authorList>
    </citation>
    <scope>NUCLEOTIDE SEQUENCE [LARGE SCALE GENOMIC DNA]</scope>
    <source>
        <strain evidence="5 6">CBS 109695</strain>
    </source>
</reference>
<dbReference type="InterPro" id="IPR013149">
    <property type="entry name" value="ADH-like_C"/>
</dbReference>
<dbReference type="InterPro" id="IPR041694">
    <property type="entry name" value="ADH_N_2"/>
</dbReference>
<organism evidence="5 6">
    <name type="scientific">Athelia psychrophila</name>
    <dbReference type="NCBI Taxonomy" id="1759441"/>
    <lineage>
        <taxon>Eukaryota</taxon>
        <taxon>Fungi</taxon>
        <taxon>Dikarya</taxon>
        <taxon>Basidiomycota</taxon>
        <taxon>Agaricomycotina</taxon>
        <taxon>Agaricomycetes</taxon>
        <taxon>Agaricomycetidae</taxon>
        <taxon>Atheliales</taxon>
        <taxon>Atheliaceae</taxon>
        <taxon>Athelia</taxon>
    </lineage>
</organism>
<evidence type="ECO:0000313" key="6">
    <source>
        <dbReference type="Proteomes" id="UP000076532"/>
    </source>
</evidence>
<dbReference type="CDD" id="cd05288">
    <property type="entry name" value="PGDH"/>
    <property type="match status" value="1"/>
</dbReference>
<evidence type="ECO:0000259" key="2">
    <source>
        <dbReference type="Pfam" id="PF00107"/>
    </source>
</evidence>
<dbReference type="Gene3D" id="3.90.180.10">
    <property type="entry name" value="Medium-chain alcohol dehydrogenases, catalytic domain"/>
    <property type="match status" value="1"/>
</dbReference>
<dbReference type="InterPro" id="IPR036291">
    <property type="entry name" value="NAD(P)-bd_dom_sf"/>
</dbReference>
<evidence type="ECO:0000313" key="5">
    <source>
        <dbReference type="EMBL" id="KZP20508.1"/>
    </source>
</evidence>
<dbReference type="Gene3D" id="3.40.50.720">
    <property type="entry name" value="NAD(P)-binding Rossmann-like Domain"/>
    <property type="match status" value="1"/>
</dbReference>
<keyword evidence="1" id="KW-0560">Oxidoreductase</keyword>
<dbReference type="Pfam" id="PF00107">
    <property type="entry name" value="ADH_zinc_N"/>
    <property type="match status" value="1"/>
</dbReference>
<sequence length="374" mass="41132">MAPVQNARLIYSQHPTTYPVPGQTFVYDDSPTIDLNTVPLHGGILVKTIVLSSDPYLRGRMHPPEVKSYMPPMEIGQPVDNFGIGLILRSEDSNFHAGMHVYGYCPFQEYSIINMKASLFPWFPLEKPEGVNWSTFIGPIGMPGQSAYLGYRALVEEKAKTSKTLFISVAGGPVGNFLIQFIKIRHPEMKIIASAGTAQKLENMKSLGADVVINYKTDNTRAILAEHGPIDIYWDNAAGPVLDDALVNMAEYGLIVACGAISSYNQEEKDRPPTRNFVEMFQRSLTVRGYRGTDFAQQYIPDFMAEIPPLVFSGKIRLREHRYDGLKNAGQALADVHTGANFGKSLIVVADDACMCCGANVCVKQSAADSVASR</sequence>
<protein>
    <submittedName>
        <fullName evidence="5">Alcohol dehydrogenase</fullName>
    </submittedName>
</protein>
<dbReference type="STRING" id="436010.A0A166J523"/>
<dbReference type="EMBL" id="KV417856">
    <property type="protein sequence ID" value="KZP05193.1"/>
    <property type="molecule type" value="Genomic_DNA"/>
</dbReference>
<gene>
    <name evidence="5" type="ORF">FIBSPDRAFT_1044781</name>
    <name evidence="4" type="ORF">FIBSPDRAFT_843238</name>
</gene>
<evidence type="ECO:0000259" key="3">
    <source>
        <dbReference type="Pfam" id="PF16884"/>
    </source>
</evidence>
<dbReference type="SUPFAM" id="SSF50129">
    <property type="entry name" value="GroES-like"/>
    <property type="match status" value="1"/>
</dbReference>
<evidence type="ECO:0000313" key="4">
    <source>
        <dbReference type="EMBL" id="KZP05193.1"/>
    </source>
</evidence>
<evidence type="ECO:0000256" key="1">
    <source>
        <dbReference type="ARBA" id="ARBA00023002"/>
    </source>
</evidence>